<dbReference type="AlphaFoldDB" id="D6CKB5"/>
<dbReference type="EMBL" id="FP340279">
    <property type="protein sequence ID" value="CAZ15904.1"/>
    <property type="molecule type" value="Genomic_DNA"/>
</dbReference>
<sequence>MTAPSTTNIHIFTDIFAKIDQLLQTFVNDTSAKAIAAITPIVATCLAIWLIWHAYNVMMGHSRMPVADLIKQCLLWSIVIGVALTVGNYQSGIGDIVRTLPNDAAASLIAAGSPNDNQLGAVLDKTADIGIDKAKQFWNQPTGTLDFSKAIILGAAGIGILLSTLILCIAGFFMLTLATVTISFLAALGPFFIAALMFDSTRNFFWSWLSNVAYWVIFLVMFSLMVTFVVSVYQFYANAITMDDIGYSWLSALFACNVVAVFGMVFFFHIPRFASGLTGGSGHTTLGAVGGFIRTVVATVVAMKTLGISGAAGAAAQGSRGAASVAASTSAPPRDYNRGRAA</sequence>
<dbReference type="GO" id="GO:0016020">
    <property type="term" value="C:membrane"/>
    <property type="evidence" value="ECO:0007669"/>
    <property type="project" value="UniProtKB-SubCell"/>
</dbReference>
<keyword evidence="4 6" id="KW-0472">Membrane</keyword>
<protein>
    <submittedName>
        <fullName evidence="7">Probable conjugal transfer protein</fullName>
    </submittedName>
</protein>
<dbReference type="InterPro" id="IPR007688">
    <property type="entry name" value="Conjugal_tfr_TrbL/VirB6"/>
</dbReference>
<keyword evidence="8" id="KW-1185">Reference proteome</keyword>
<keyword evidence="2 6" id="KW-0812">Transmembrane</keyword>
<keyword evidence="3 6" id="KW-1133">Transmembrane helix</keyword>
<evidence type="ECO:0000256" key="4">
    <source>
        <dbReference type="ARBA" id="ARBA00023136"/>
    </source>
</evidence>
<dbReference type="KEGG" id="xal:XALp_3185"/>
<geneLocation type="plasmid" evidence="7 8">
    <name>plasmI</name>
</geneLocation>
<organism evidence="8">
    <name type="scientific">Xanthomonas albilineans (strain GPE PC73 / CFBP 7063)</name>
    <dbReference type="NCBI Taxonomy" id="380358"/>
    <lineage>
        <taxon>Bacteria</taxon>
        <taxon>Pseudomonadati</taxon>
        <taxon>Pseudomonadota</taxon>
        <taxon>Gammaproteobacteria</taxon>
        <taxon>Lysobacterales</taxon>
        <taxon>Lysobacteraceae</taxon>
        <taxon>Xanthomonas</taxon>
    </lineage>
</organism>
<dbReference type="OrthoDB" id="9077370at2"/>
<name>D6CKB5_XANAP</name>
<comment type="subcellular location">
    <subcellularLocation>
        <location evidence="1">Membrane</location>
        <topology evidence="1">Multi-pass membrane protein</topology>
    </subcellularLocation>
</comment>
<feature type="transmembrane region" description="Helical" evidence="6">
    <location>
        <begin position="150"/>
        <end position="174"/>
    </location>
</feature>
<dbReference type="Proteomes" id="UP000001890">
    <property type="component" value="Plasmid plasmI"/>
</dbReference>
<feature type="transmembrane region" description="Helical" evidence="6">
    <location>
        <begin position="180"/>
        <end position="200"/>
    </location>
</feature>
<reference evidence="8" key="1">
    <citation type="journal article" date="2009" name="BMC Genomics">
        <title>The complete genome sequence of Xanthomonas albilineans provides new insights into the reductive genome evolution of the xylem-limited Xanthomonadaceae.</title>
        <authorList>
            <person name="Pieretti I."/>
            <person name="Royer M."/>
            <person name="Barbe V."/>
            <person name="Carrere S."/>
            <person name="Koebnik R."/>
            <person name="Cociancich S."/>
            <person name="Couloux A."/>
            <person name="Darrasse A."/>
            <person name="Gouzy J."/>
            <person name="Jacques M.A."/>
            <person name="Lauber E."/>
            <person name="Manceau C."/>
            <person name="Mangenot S."/>
            <person name="Poussier S."/>
            <person name="Segurens B."/>
            <person name="Szurek B."/>
            <person name="Verdier V."/>
            <person name="Arlat M."/>
            <person name="Rott P."/>
        </authorList>
    </citation>
    <scope>NUCLEOTIDE SEQUENCE [LARGE SCALE GENOMIC DNA]</scope>
    <source>
        <strain evidence="8">GPE PC73 / CFBP 7063</strain>
        <plasmid evidence="8">Plasmid plasmI</plasmid>
    </source>
</reference>
<accession>D6CKB5</accession>
<feature type="transmembrane region" description="Helical" evidence="6">
    <location>
        <begin position="34"/>
        <end position="55"/>
    </location>
</feature>
<gene>
    <name evidence="7" type="primary">trwI</name>
    <name evidence="7" type="ordered locus">XALp_3185</name>
</gene>
<evidence type="ECO:0000256" key="6">
    <source>
        <dbReference type="SAM" id="Phobius"/>
    </source>
</evidence>
<keyword evidence="7" id="KW-0614">Plasmid</keyword>
<dbReference type="Pfam" id="PF04610">
    <property type="entry name" value="TrbL"/>
    <property type="match status" value="1"/>
</dbReference>
<evidence type="ECO:0000313" key="7">
    <source>
        <dbReference type="EMBL" id="CAZ15904.1"/>
    </source>
</evidence>
<feature type="transmembrane region" description="Helical" evidence="6">
    <location>
        <begin position="212"/>
        <end position="236"/>
    </location>
</feature>
<evidence type="ECO:0000256" key="1">
    <source>
        <dbReference type="ARBA" id="ARBA00004141"/>
    </source>
</evidence>
<evidence type="ECO:0000256" key="2">
    <source>
        <dbReference type="ARBA" id="ARBA00022692"/>
    </source>
</evidence>
<evidence type="ECO:0000313" key="8">
    <source>
        <dbReference type="Proteomes" id="UP000001890"/>
    </source>
</evidence>
<proteinExistence type="predicted"/>
<feature type="compositionally biased region" description="Low complexity" evidence="5">
    <location>
        <begin position="322"/>
        <end position="331"/>
    </location>
</feature>
<feature type="region of interest" description="Disordered" evidence="5">
    <location>
        <begin position="322"/>
        <end position="342"/>
    </location>
</feature>
<evidence type="ECO:0000256" key="5">
    <source>
        <dbReference type="SAM" id="MobiDB-lite"/>
    </source>
</evidence>
<evidence type="ECO:0000256" key="3">
    <source>
        <dbReference type="ARBA" id="ARBA00022989"/>
    </source>
</evidence>
<dbReference type="GO" id="GO:0030255">
    <property type="term" value="P:protein secretion by the type IV secretion system"/>
    <property type="evidence" value="ECO:0007669"/>
    <property type="project" value="InterPro"/>
</dbReference>
<feature type="transmembrane region" description="Helical" evidence="6">
    <location>
        <begin position="248"/>
        <end position="268"/>
    </location>
</feature>